<protein>
    <submittedName>
        <fullName evidence="2">Uncharacterized protein</fullName>
    </submittedName>
</protein>
<organism evidence="2 3">
    <name type="scientific">Pseudomonas allii</name>
    <dbReference type="NCBI Taxonomy" id="2740531"/>
    <lineage>
        <taxon>Bacteria</taxon>
        <taxon>Pseudomonadati</taxon>
        <taxon>Pseudomonadota</taxon>
        <taxon>Gammaproteobacteria</taxon>
        <taxon>Pseudomonadales</taxon>
        <taxon>Pseudomonadaceae</taxon>
        <taxon>Pseudomonas</taxon>
    </lineage>
</organism>
<accession>A0A7Y8UVJ2</accession>
<dbReference type="Proteomes" id="UP000543908">
    <property type="component" value="Unassembled WGS sequence"/>
</dbReference>
<reference evidence="2 3" key="1">
    <citation type="submission" date="2020-05" db="EMBL/GenBank/DDBJ databases">
        <title>Onion-isolated Pseudomonas sp.</title>
        <authorList>
            <person name="Fujikawa T."/>
            <person name="Sawada H."/>
        </authorList>
    </citation>
    <scope>NUCLEOTIDE SEQUENCE [LARGE SCALE GENOMIC DNA]</scope>
    <source>
        <strain evidence="2 3">MAFF 301512</strain>
    </source>
</reference>
<feature type="compositionally biased region" description="Polar residues" evidence="1">
    <location>
        <begin position="1"/>
        <end position="15"/>
    </location>
</feature>
<dbReference type="AlphaFoldDB" id="A0A7Y8UVJ2"/>
<proteinExistence type="predicted"/>
<feature type="region of interest" description="Disordered" evidence="1">
    <location>
        <begin position="1"/>
        <end position="23"/>
    </location>
</feature>
<dbReference type="EMBL" id="JABUHS010000003">
    <property type="protein sequence ID" value="NWN59782.1"/>
    <property type="molecule type" value="Genomic_DNA"/>
</dbReference>
<gene>
    <name evidence="2" type="ORF">HT123_00585</name>
</gene>
<evidence type="ECO:0000256" key="1">
    <source>
        <dbReference type="SAM" id="MobiDB-lite"/>
    </source>
</evidence>
<sequence>MVTLSTTSQVPNSMATPAHPIKNPGQVVNQFTITEEAEATETLKLVQQEDISELKNALKDYDMTSISSDDLKKIGSQLYRKGLIDSRAFWLFMDGSRAVDAYGFPTDTHVKFNAIALFNETLEGYVDLFKSNPYVARQEGASDFMKGLVTANHALAALSYFATSSNNKLSVDERV</sequence>
<evidence type="ECO:0000313" key="2">
    <source>
        <dbReference type="EMBL" id="NWN59782.1"/>
    </source>
</evidence>
<comment type="caution">
    <text evidence="2">The sequence shown here is derived from an EMBL/GenBank/DDBJ whole genome shotgun (WGS) entry which is preliminary data.</text>
</comment>
<evidence type="ECO:0000313" key="3">
    <source>
        <dbReference type="Proteomes" id="UP000543908"/>
    </source>
</evidence>
<dbReference type="RefSeq" id="WP_179028482.1">
    <property type="nucleotide sequence ID" value="NZ_JABUHS010000003.1"/>
</dbReference>
<name>A0A7Y8UVJ2_9PSED</name>